<dbReference type="SUPFAM" id="SSF117856">
    <property type="entry name" value="AF0104/ALDC/Ptd012-like"/>
    <property type="match status" value="1"/>
</dbReference>
<protein>
    <recommendedName>
        <fullName evidence="1">PPC domain-containing protein</fullName>
    </recommendedName>
</protein>
<accession>A0A919KCJ3</accession>
<dbReference type="RefSeq" id="WP_203676951.1">
    <property type="nucleotide sequence ID" value="NZ_BOMW01000008.1"/>
</dbReference>
<keyword evidence="3" id="KW-1185">Reference proteome</keyword>
<name>A0A919KCJ3_9ACTN</name>
<proteinExistence type="predicted"/>
<dbReference type="PROSITE" id="PS51742">
    <property type="entry name" value="PPC"/>
    <property type="match status" value="1"/>
</dbReference>
<dbReference type="Gene3D" id="3.30.1330.80">
    <property type="entry name" value="Hypothetical protein, similar to alpha- acetolactate decarboxylase, domain 2"/>
    <property type="match status" value="1"/>
</dbReference>
<evidence type="ECO:0000313" key="3">
    <source>
        <dbReference type="Proteomes" id="UP000629619"/>
    </source>
</evidence>
<dbReference type="InterPro" id="IPR005175">
    <property type="entry name" value="PPC_dom"/>
</dbReference>
<feature type="domain" description="PPC" evidence="1">
    <location>
        <begin position="1"/>
        <end position="111"/>
    </location>
</feature>
<gene>
    <name evidence="2" type="ORF">Asi03nite_07430</name>
</gene>
<evidence type="ECO:0000313" key="2">
    <source>
        <dbReference type="EMBL" id="GIF03205.1"/>
    </source>
</evidence>
<dbReference type="AlphaFoldDB" id="A0A919KCJ3"/>
<reference evidence="2" key="1">
    <citation type="submission" date="2021-01" db="EMBL/GenBank/DDBJ databases">
        <title>Whole genome shotgun sequence of Actinoplanes siamensis NBRC 109076.</title>
        <authorList>
            <person name="Komaki H."/>
            <person name="Tamura T."/>
        </authorList>
    </citation>
    <scope>NUCLEOTIDE SEQUENCE</scope>
    <source>
        <strain evidence="2">NBRC 109076</strain>
    </source>
</reference>
<dbReference type="Pfam" id="PF03479">
    <property type="entry name" value="PCC"/>
    <property type="match status" value="1"/>
</dbReference>
<dbReference type="Proteomes" id="UP000629619">
    <property type="component" value="Unassembled WGS sequence"/>
</dbReference>
<comment type="caution">
    <text evidence="2">The sequence shown here is derived from an EMBL/GenBank/DDBJ whole genome shotgun (WGS) entry which is preliminary data.</text>
</comment>
<dbReference type="PANTHER" id="PTHR34988:SF1">
    <property type="entry name" value="DNA-BINDING PROTEIN"/>
    <property type="match status" value="1"/>
</dbReference>
<dbReference type="EMBL" id="BOMW01000008">
    <property type="protein sequence ID" value="GIF03205.1"/>
    <property type="molecule type" value="Genomic_DNA"/>
</dbReference>
<dbReference type="CDD" id="cd11378">
    <property type="entry name" value="DUF296"/>
    <property type="match status" value="1"/>
</dbReference>
<dbReference type="PANTHER" id="PTHR34988">
    <property type="entry name" value="PROTEIN, PUTATIVE-RELATED"/>
    <property type="match status" value="1"/>
</dbReference>
<evidence type="ECO:0000259" key="1">
    <source>
        <dbReference type="PROSITE" id="PS51742"/>
    </source>
</evidence>
<sequence length="111" mass="11773">MHLIKVGKGDEVLGTVGEAVAELGITAAAITLIGAVQTATVSVMKKDDAQTDYLRTYDQPLELSGTGEVTDGKVHLHVTLYGEDFVTGGHLHAATVQDFFVHAYVNPLIIP</sequence>
<organism evidence="2 3">
    <name type="scientific">Actinoplanes siamensis</name>
    <dbReference type="NCBI Taxonomy" id="1223317"/>
    <lineage>
        <taxon>Bacteria</taxon>
        <taxon>Bacillati</taxon>
        <taxon>Actinomycetota</taxon>
        <taxon>Actinomycetes</taxon>
        <taxon>Micromonosporales</taxon>
        <taxon>Micromonosporaceae</taxon>
        <taxon>Actinoplanes</taxon>
    </lineage>
</organism>